<dbReference type="Proteomes" id="UP000583639">
    <property type="component" value="Unassembled WGS sequence"/>
</dbReference>
<sequence length="21" mass="2562">AQFRGVRDRAFFLYRLAKLYA</sequence>
<protein>
    <submittedName>
        <fullName evidence="1">ISL3 family transposase</fullName>
    </submittedName>
</protein>
<comment type="caution">
    <text evidence="1">The sequence shown here is derived from an EMBL/GenBank/DDBJ whole genome shotgun (WGS) entry which is preliminary data.</text>
</comment>
<dbReference type="EMBL" id="JABDSI010000009">
    <property type="protein sequence ID" value="NMW38636.1"/>
    <property type="molecule type" value="Genomic_DNA"/>
</dbReference>
<proteinExistence type="predicted"/>
<gene>
    <name evidence="1" type="ORF">HKQ55_00060</name>
    <name evidence="2" type="ORF">HKQ55_00135</name>
    <name evidence="3" type="ORF">HKQ55_00780</name>
    <name evidence="4" type="ORF">HKQ55_11910</name>
</gene>
<dbReference type="EMBL" id="JABDSI010000119">
    <property type="protein sequence ID" value="NMW40822.1"/>
    <property type="molecule type" value="Genomic_DNA"/>
</dbReference>
<evidence type="ECO:0000313" key="4">
    <source>
        <dbReference type="EMBL" id="NMW40822.1"/>
    </source>
</evidence>
<name>A0A7Y0YNL2_PHOVU</name>
<feature type="non-terminal residue" evidence="1">
    <location>
        <position position="1"/>
    </location>
</feature>
<dbReference type="EMBL" id="JABDSI010000044">
    <property type="protein sequence ID" value="NMW38757.1"/>
    <property type="molecule type" value="Genomic_DNA"/>
</dbReference>
<evidence type="ECO:0000313" key="5">
    <source>
        <dbReference type="Proteomes" id="UP000583639"/>
    </source>
</evidence>
<evidence type="ECO:0000313" key="1">
    <source>
        <dbReference type="EMBL" id="NMW38636.1"/>
    </source>
</evidence>
<organism evidence="1 5">
    <name type="scientific">Phocaeicola vulgatus</name>
    <name type="common">Bacteroides vulgatus</name>
    <dbReference type="NCBI Taxonomy" id="821"/>
    <lineage>
        <taxon>Bacteria</taxon>
        <taxon>Pseudomonadati</taxon>
        <taxon>Bacteroidota</taxon>
        <taxon>Bacteroidia</taxon>
        <taxon>Bacteroidales</taxon>
        <taxon>Bacteroidaceae</taxon>
        <taxon>Phocaeicola</taxon>
    </lineage>
</organism>
<reference evidence="1 5" key="1">
    <citation type="submission" date="2020-04" db="EMBL/GenBank/DDBJ databases">
        <title>A novel gut-associated lysogenic phage, Bacteroides phage BV01, alters the host transcriptome and bile acid metabolism in Bacteroides vulgatus.</title>
        <authorList>
            <person name="Campbell D.E."/>
            <person name="Ly L."/>
            <person name="Ridlon J.M."/>
            <person name="Hsiao A."/>
            <person name="Degnan P.H."/>
        </authorList>
    </citation>
    <scope>NUCLEOTIDE SEQUENCE [LARGE SCALE GENOMIC DNA]</scope>
    <source>
        <strain evidence="1 5">VPI-BV8526</strain>
    </source>
</reference>
<evidence type="ECO:0000313" key="3">
    <source>
        <dbReference type="EMBL" id="NMW38757.1"/>
    </source>
</evidence>
<dbReference type="AlphaFoldDB" id="A0A7Y0YNL2"/>
<evidence type="ECO:0000313" key="2">
    <source>
        <dbReference type="EMBL" id="NMW38647.1"/>
    </source>
</evidence>
<accession>A0A7Y0YNL2</accession>
<dbReference type="EMBL" id="JABDSI010000016">
    <property type="protein sequence ID" value="NMW38647.1"/>
    <property type="molecule type" value="Genomic_DNA"/>
</dbReference>